<organism evidence="8 9">
    <name type="scientific">Streptomyces nigrescens</name>
    <dbReference type="NCBI Taxonomy" id="1920"/>
    <lineage>
        <taxon>Bacteria</taxon>
        <taxon>Bacillati</taxon>
        <taxon>Actinomycetota</taxon>
        <taxon>Actinomycetes</taxon>
        <taxon>Kitasatosporales</taxon>
        <taxon>Streptomycetaceae</taxon>
        <taxon>Streptomyces</taxon>
    </lineage>
</organism>
<sequence length="401" mass="40806">MFLKFFALTMSLFVIGTGELLPGGVIEDLSAGLGVSIPTAGLVITAYAATVVFGGPLVTGLTTRMSRRSLLLALMVTATVGNVIAAFAPNYAVLVVGRIVAALSHGTFAAASFVVAASLVPPEKAGSAVSKVLLGFNLASVLGVPLGTLIGQQFGWQAPFRTTAALSLVCVVLLAVLIPGGAEGTPTSVRDELRVFTKKEIRIGILTTALATGGFFTVVTYMVPLATQVGGFPAASVPVMLVVYGIGSILGNWIGGRLADRALLPTLAGTLAALTVTSALFWVVAPVTALAWAFFFLFAVATFAILPALQGRVLSAAAEAPTLAVTVNVSALQVGATLGSWYGGRVIDTFDVRAVTLACAVLVLLATALGTRSWLRSRTLAPAAAAAPTPAPNEPVEAGTA</sequence>
<dbReference type="Gene3D" id="1.20.1250.20">
    <property type="entry name" value="MFS general substrate transporter like domains"/>
    <property type="match status" value="1"/>
</dbReference>
<evidence type="ECO:0000313" key="9">
    <source>
        <dbReference type="Proteomes" id="UP001059597"/>
    </source>
</evidence>
<evidence type="ECO:0000256" key="2">
    <source>
        <dbReference type="ARBA" id="ARBA00022475"/>
    </source>
</evidence>
<dbReference type="PANTHER" id="PTHR43124:SF8">
    <property type="entry name" value="INNER MEMBRANE TRANSPORT PROTEIN YDHP"/>
    <property type="match status" value="1"/>
</dbReference>
<keyword evidence="3 6" id="KW-0812">Transmembrane</keyword>
<feature type="transmembrane region" description="Helical" evidence="6">
    <location>
        <begin position="354"/>
        <end position="375"/>
    </location>
</feature>
<dbReference type="InterPro" id="IPR050189">
    <property type="entry name" value="MFS_Efflux_Transporters"/>
</dbReference>
<evidence type="ECO:0000256" key="4">
    <source>
        <dbReference type="ARBA" id="ARBA00022989"/>
    </source>
</evidence>
<gene>
    <name evidence="8" type="primary">araJ</name>
    <name evidence="8" type="ORF">HEK616_55640</name>
</gene>
<protein>
    <submittedName>
        <fullName evidence="8">MFS transporter</fullName>
    </submittedName>
</protein>
<feature type="transmembrane region" description="Helical" evidence="6">
    <location>
        <begin position="289"/>
        <end position="309"/>
    </location>
</feature>
<dbReference type="CDD" id="cd17324">
    <property type="entry name" value="MFS_NepI_like"/>
    <property type="match status" value="1"/>
</dbReference>
<feature type="domain" description="Major facilitator superfamily (MFS) profile" evidence="7">
    <location>
        <begin position="1"/>
        <end position="378"/>
    </location>
</feature>
<evidence type="ECO:0000256" key="3">
    <source>
        <dbReference type="ARBA" id="ARBA00022692"/>
    </source>
</evidence>
<dbReference type="InterPro" id="IPR001958">
    <property type="entry name" value="Tet-R_TetA/multi-R_MdtG-like"/>
</dbReference>
<evidence type="ECO:0000256" key="6">
    <source>
        <dbReference type="SAM" id="Phobius"/>
    </source>
</evidence>
<dbReference type="InterPro" id="IPR011701">
    <property type="entry name" value="MFS"/>
</dbReference>
<feature type="transmembrane region" description="Helical" evidence="6">
    <location>
        <begin position="70"/>
        <end position="93"/>
    </location>
</feature>
<name>A0ABN6R0Y4_STRNI</name>
<evidence type="ECO:0000259" key="7">
    <source>
        <dbReference type="PROSITE" id="PS50850"/>
    </source>
</evidence>
<dbReference type="PROSITE" id="PS50850">
    <property type="entry name" value="MFS"/>
    <property type="match status" value="1"/>
</dbReference>
<reference evidence="8" key="1">
    <citation type="submission" date="2022-06" db="EMBL/GenBank/DDBJ databases">
        <title>Complete genome sequence of Streptomyces nigrescens HEK616.</title>
        <authorList>
            <person name="Asamizu S."/>
            <person name="Onaka H."/>
        </authorList>
    </citation>
    <scope>NUCLEOTIDE SEQUENCE</scope>
    <source>
        <strain evidence="8">HEK616</strain>
    </source>
</reference>
<comment type="subcellular location">
    <subcellularLocation>
        <location evidence="1">Cell membrane</location>
        <topology evidence="1">Multi-pass membrane protein</topology>
    </subcellularLocation>
</comment>
<feature type="transmembrane region" description="Helical" evidence="6">
    <location>
        <begin position="36"/>
        <end position="58"/>
    </location>
</feature>
<feature type="transmembrane region" description="Helical" evidence="6">
    <location>
        <begin position="203"/>
        <end position="223"/>
    </location>
</feature>
<dbReference type="InterPro" id="IPR020846">
    <property type="entry name" value="MFS_dom"/>
</dbReference>
<dbReference type="Proteomes" id="UP001059597">
    <property type="component" value="Chromosome"/>
</dbReference>
<feature type="transmembrane region" description="Helical" evidence="6">
    <location>
        <begin position="163"/>
        <end position="182"/>
    </location>
</feature>
<keyword evidence="5 6" id="KW-0472">Membrane</keyword>
<dbReference type="PANTHER" id="PTHR43124">
    <property type="entry name" value="PURINE EFFLUX PUMP PBUE"/>
    <property type="match status" value="1"/>
</dbReference>
<evidence type="ECO:0000256" key="5">
    <source>
        <dbReference type="ARBA" id="ARBA00023136"/>
    </source>
</evidence>
<feature type="transmembrane region" description="Helical" evidence="6">
    <location>
        <begin position="321"/>
        <end position="342"/>
    </location>
</feature>
<dbReference type="RefSeq" id="WP_261955552.1">
    <property type="nucleotide sequence ID" value="NZ_AP026073.1"/>
</dbReference>
<feature type="transmembrane region" description="Helical" evidence="6">
    <location>
        <begin position="262"/>
        <end position="283"/>
    </location>
</feature>
<keyword evidence="4 6" id="KW-1133">Transmembrane helix</keyword>
<keyword evidence="2" id="KW-1003">Cell membrane</keyword>
<dbReference type="InterPro" id="IPR036259">
    <property type="entry name" value="MFS_trans_sf"/>
</dbReference>
<keyword evidence="9" id="KW-1185">Reference proteome</keyword>
<evidence type="ECO:0000256" key="1">
    <source>
        <dbReference type="ARBA" id="ARBA00004651"/>
    </source>
</evidence>
<feature type="transmembrane region" description="Helical" evidence="6">
    <location>
        <begin position="235"/>
        <end position="255"/>
    </location>
</feature>
<accession>A0ABN6R0Y4</accession>
<dbReference type="EMBL" id="AP026073">
    <property type="protein sequence ID" value="BDM72077.1"/>
    <property type="molecule type" value="Genomic_DNA"/>
</dbReference>
<evidence type="ECO:0000313" key="8">
    <source>
        <dbReference type="EMBL" id="BDM72077.1"/>
    </source>
</evidence>
<feature type="transmembrane region" description="Helical" evidence="6">
    <location>
        <begin position="99"/>
        <end position="120"/>
    </location>
</feature>
<proteinExistence type="predicted"/>
<dbReference type="PRINTS" id="PR01035">
    <property type="entry name" value="TCRTETA"/>
</dbReference>
<feature type="transmembrane region" description="Helical" evidence="6">
    <location>
        <begin position="132"/>
        <end position="151"/>
    </location>
</feature>
<dbReference type="Pfam" id="PF07690">
    <property type="entry name" value="MFS_1"/>
    <property type="match status" value="1"/>
</dbReference>
<dbReference type="SUPFAM" id="SSF103473">
    <property type="entry name" value="MFS general substrate transporter"/>
    <property type="match status" value="1"/>
</dbReference>